<dbReference type="GO" id="GO:0022008">
    <property type="term" value="P:neurogenesis"/>
    <property type="evidence" value="ECO:0007669"/>
    <property type="project" value="InterPro"/>
</dbReference>
<dbReference type="EnsemblMetazoa" id="GBRI001496-RA">
    <property type="protein sequence ID" value="GBRI001496-PA"/>
    <property type="gene ID" value="GBRI001496"/>
</dbReference>
<dbReference type="InterPro" id="IPR039041">
    <property type="entry name" value="Nav/unc-53"/>
</dbReference>
<accession>A0A1A9W0A8</accession>
<reference evidence="3" key="2">
    <citation type="submission" date="2020-05" db="UniProtKB">
        <authorList>
            <consortium name="EnsemblMetazoa"/>
        </authorList>
    </citation>
    <scope>IDENTIFICATION</scope>
    <source>
        <strain evidence="3">IAEA</strain>
    </source>
</reference>
<feature type="compositionally biased region" description="Polar residues" evidence="2">
    <location>
        <begin position="146"/>
        <end position="156"/>
    </location>
</feature>
<dbReference type="VEuPathDB" id="VectorBase:GBRI001496"/>
<evidence type="ECO:0000256" key="1">
    <source>
        <dbReference type="SAM" id="Coils"/>
    </source>
</evidence>
<dbReference type="AlphaFoldDB" id="A0A1A9W0A8"/>
<feature type="coiled-coil region" evidence="1">
    <location>
        <begin position="445"/>
        <end position="472"/>
    </location>
</feature>
<dbReference type="PANTHER" id="PTHR12784:SF28">
    <property type="entry name" value="PROTEIN SICKIE"/>
    <property type="match status" value="1"/>
</dbReference>
<keyword evidence="4" id="KW-1185">Reference proteome</keyword>
<reference evidence="4" key="1">
    <citation type="submission" date="2014-03" db="EMBL/GenBank/DDBJ databases">
        <authorList>
            <person name="Aksoy S."/>
            <person name="Warren W."/>
            <person name="Wilson R.K."/>
        </authorList>
    </citation>
    <scope>NUCLEOTIDE SEQUENCE [LARGE SCALE GENOMIC DNA]</scope>
    <source>
        <strain evidence="4">IAEA</strain>
    </source>
</reference>
<name>A0A1A9W0A8_9MUSC</name>
<evidence type="ECO:0000256" key="2">
    <source>
        <dbReference type="SAM" id="MobiDB-lite"/>
    </source>
</evidence>
<dbReference type="PANTHER" id="PTHR12784">
    <property type="entry name" value="STEERIN"/>
    <property type="match status" value="1"/>
</dbReference>
<feature type="region of interest" description="Disordered" evidence="2">
    <location>
        <begin position="1"/>
        <end position="106"/>
    </location>
</feature>
<evidence type="ECO:0000313" key="4">
    <source>
        <dbReference type="Proteomes" id="UP000091820"/>
    </source>
</evidence>
<proteinExistence type="predicted"/>
<sequence length="492" mass="52531">MDISNGGNGSGNNSINNSPQHSHHQHSPHRSGTALRNNGRDSWSKMPEPLKSHKSEQKEKSSPSRCTLTSTSSSSKQGSPSGRTKGVPPSFGYVKRANGTATSTAEQQQIAMMINVGNGGPQNGRTAHVSAVPRTTAVGNGRKMSGGTQTLPSDITRIPPNTQHRSYSLTGPGATQLSQSIRERLATGSHSLPKPGSDVYQHRISNHRSAKLLDGSLSDTQTYAEVKPEYSSYAMWLKHSNTAGSRLSDGDSIENMQMGSPSMSRHGHKIMQQRAATAIVNAAGVQSLAGTESPYVQSPRMNRSNSIRSTKSEKMYPSMLSRGPDVEIEPYYCLPVGSTHNGVISAQLAAAAAAAAANLQNTNHNATGGAVAWSQPTSPTPVNRGFVGTMSPTHANTMVGLQTMVSGVPQSGGTHKLTYPKKNDDVHGSAASLLSGGSSLYGTSEERQAHEIRRLKRELMEAREQVLSLSSQLSTNVSKRIIKRIYNIKNNF</sequence>
<feature type="compositionally biased region" description="Gly residues" evidence="2">
    <location>
        <begin position="1"/>
        <end position="10"/>
    </location>
</feature>
<feature type="compositionally biased region" description="Basic and acidic residues" evidence="2">
    <location>
        <begin position="38"/>
        <end position="62"/>
    </location>
</feature>
<feature type="compositionally biased region" description="Low complexity" evidence="2">
    <location>
        <begin position="11"/>
        <end position="20"/>
    </location>
</feature>
<keyword evidence="1" id="KW-0175">Coiled coil</keyword>
<organism evidence="3 4">
    <name type="scientific">Glossina brevipalpis</name>
    <dbReference type="NCBI Taxonomy" id="37001"/>
    <lineage>
        <taxon>Eukaryota</taxon>
        <taxon>Metazoa</taxon>
        <taxon>Ecdysozoa</taxon>
        <taxon>Arthropoda</taxon>
        <taxon>Hexapoda</taxon>
        <taxon>Insecta</taxon>
        <taxon>Pterygota</taxon>
        <taxon>Neoptera</taxon>
        <taxon>Endopterygota</taxon>
        <taxon>Diptera</taxon>
        <taxon>Brachycera</taxon>
        <taxon>Muscomorpha</taxon>
        <taxon>Hippoboscoidea</taxon>
        <taxon>Glossinidae</taxon>
        <taxon>Glossina</taxon>
    </lineage>
</organism>
<evidence type="ECO:0000313" key="3">
    <source>
        <dbReference type="EnsemblMetazoa" id="GBRI001496-PA"/>
    </source>
</evidence>
<protein>
    <submittedName>
        <fullName evidence="3">Uncharacterized protein</fullName>
    </submittedName>
</protein>
<dbReference type="Proteomes" id="UP000091820">
    <property type="component" value="Unassembled WGS sequence"/>
</dbReference>
<feature type="region of interest" description="Disordered" evidence="2">
    <location>
        <begin position="137"/>
        <end position="156"/>
    </location>
</feature>
<feature type="compositionally biased region" description="Low complexity" evidence="2">
    <location>
        <begin position="63"/>
        <end position="84"/>
    </location>
</feature>